<evidence type="ECO:0000256" key="1">
    <source>
        <dbReference type="SAM" id="MobiDB-lite"/>
    </source>
</evidence>
<dbReference type="PANTHER" id="PTHR14659:SF1">
    <property type="entry name" value="ALPHA- AND GAMMA-ADAPTIN-BINDING PROTEIN P34"/>
    <property type="match status" value="1"/>
</dbReference>
<dbReference type="Gene3D" id="3.40.50.11960">
    <property type="match status" value="1"/>
</dbReference>
<sequence length="348" mass="38238">MSCVSVLRLGPTHDNVSAGMLRNAVLDFFAKKLGPEAVPSNDTFRVTNKYFDAQILLKTILDTNESNDDSDENLPHKEDGIILVFDAAKSNPDLPMDAAASFGSLGLAHDKAVQVGGGDLLRLCVGVTIGSMGAAELRGQSYEKEFARRVNWCLDRGYEYVECDLSPEAIGQGHEARDKEGFARVVEAIGGTMWSSAVMNKSKKTVLKKSYEEETAQMERENKYVPPDPSMLLGNDAAREDQARQAILEQSGIAHEGEAILDGGGENVNPDRSQQEREREQERMFDNLESALRQASSIREMSRTADLSDDDRRKRAGDAASLLMTLMQQVGMDDETDNEQEGQPVQSS</sequence>
<feature type="region of interest" description="Disordered" evidence="1">
    <location>
        <begin position="258"/>
        <end position="281"/>
    </location>
</feature>
<gene>
    <name evidence="2" type="ORF">ACOF00016_LOCUS5754</name>
</gene>
<dbReference type="Pfam" id="PF10199">
    <property type="entry name" value="Adaptin_binding"/>
    <property type="match status" value="1"/>
</dbReference>
<proteinExistence type="predicted"/>
<protein>
    <submittedName>
        <fullName evidence="2">Uncharacterized protein</fullName>
    </submittedName>
</protein>
<dbReference type="EMBL" id="HBIM01006765">
    <property type="protein sequence ID" value="CAE0407974.1"/>
    <property type="molecule type" value="Transcribed_RNA"/>
</dbReference>
<feature type="region of interest" description="Disordered" evidence="1">
    <location>
        <begin position="293"/>
        <end position="348"/>
    </location>
</feature>
<evidence type="ECO:0000313" key="2">
    <source>
        <dbReference type="EMBL" id="CAE0407974.1"/>
    </source>
</evidence>
<dbReference type="AlphaFoldDB" id="A0A7S3L416"/>
<reference evidence="2" key="1">
    <citation type="submission" date="2021-01" db="EMBL/GenBank/DDBJ databases">
        <authorList>
            <person name="Corre E."/>
            <person name="Pelletier E."/>
            <person name="Niang G."/>
            <person name="Scheremetjew M."/>
            <person name="Finn R."/>
            <person name="Kale V."/>
            <person name="Holt S."/>
            <person name="Cochrane G."/>
            <person name="Meng A."/>
            <person name="Brown T."/>
            <person name="Cohen L."/>
        </authorList>
    </citation>
    <scope>NUCLEOTIDE SEQUENCE</scope>
    <source>
        <strain evidence="2">CCMP127</strain>
    </source>
</reference>
<organism evidence="2">
    <name type="scientific">Amphora coffeiformis</name>
    <dbReference type="NCBI Taxonomy" id="265554"/>
    <lineage>
        <taxon>Eukaryota</taxon>
        <taxon>Sar</taxon>
        <taxon>Stramenopiles</taxon>
        <taxon>Ochrophyta</taxon>
        <taxon>Bacillariophyta</taxon>
        <taxon>Bacillariophyceae</taxon>
        <taxon>Bacillariophycidae</taxon>
        <taxon>Thalassiophysales</taxon>
        <taxon>Catenulaceae</taxon>
        <taxon>Amphora</taxon>
    </lineage>
</organism>
<name>A0A7S3L416_9STRA</name>
<dbReference type="InterPro" id="IPR019341">
    <property type="entry name" value="Alpha/Gamma-adaptin-bd_p34"/>
</dbReference>
<dbReference type="PANTHER" id="PTHR14659">
    <property type="entry name" value="ALPHA- AND GAMMA-ADAPTIN-BINDING PROTEIN P34"/>
    <property type="match status" value="1"/>
</dbReference>
<accession>A0A7S3L416</accession>